<feature type="signal peptide" evidence="2">
    <location>
        <begin position="1"/>
        <end position="19"/>
    </location>
</feature>
<proteinExistence type="predicted"/>
<dbReference type="AlphaFoldDB" id="A0AAN9Z131"/>
<dbReference type="InterPro" id="IPR009003">
    <property type="entry name" value="Peptidase_S1_PA"/>
</dbReference>
<evidence type="ECO:0000256" key="2">
    <source>
        <dbReference type="SAM" id="SignalP"/>
    </source>
</evidence>
<evidence type="ECO:0000313" key="4">
    <source>
        <dbReference type="EMBL" id="KAK7792203.1"/>
    </source>
</evidence>
<keyword evidence="5" id="KW-1185">Reference proteome</keyword>
<evidence type="ECO:0000256" key="1">
    <source>
        <dbReference type="SAM" id="Phobius"/>
    </source>
</evidence>
<comment type="caution">
    <text evidence="4">The sequence shown here is derived from an EMBL/GenBank/DDBJ whole genome shotgun (WGS) entry which is preliminary data.</text>
</comment>
<dbReference type="SUPFAM" id="SSF50494">
    <property type="entry name" value="Trypsin-like serine proteases"/>
    <property type="match status" value="1"/>
</dbReference>
<gene>
    <name evidence="4" type="ORF">R5R35_000487</name>
</gene>
<organism evidence="4 5">
    <name type="scientific">Gryllus longicercus</name>
    <dbReference type="NCBI Taxonomy" id="2509291"/>
    <lineage>
        <taxon>Eukaryota</taxon>
        <taxon>Metazoa</taxon>
        <taxon>Ecdysozoa</taxon>
        <taxon>Arthropoda</taxon>
        <taxon>Hexapoda</taxon>
        <taxon>Insecta</taxon>
        <taxon>Pterygota</taxon>
        <taxon>Neoptera</taxon>
        <taxon>Polyneoptera</taxon>
        <taxon>Orthoptera</taxon>
        <taxon>Ensifera</taxon>
        <taxon>Gryllidea</taxon>
        <taxon>Grylloidea</taxon>
        <taxon>Gryllidae</taxon>
        <taxon>Gryllinae</taxon>
        <taxon>Gryllus</taxon>
    </lineage>
</organism>
<evidence type="ECO:0000259" key="3">
    <source>
        <dbReference type="Pfam" id="PF00089"/>
    </source>
</evidence>
<reference evidence="4 5" key="1">
    <citation type="submission" date="2024-03" db="EMBL/GenBank/DDBJ databases">
        <title>The genome assembly and annotation of the cricket Gryllus longicercus Weissman &amp; Gray.</title>
        <authorList>
            <person name="Szrajer S."/>
            <person name="Gray D."/>
            <person name="Ylla G."/>
        </authorList>
    </citation>
    <scope>NUCLEOTIDE SEQUENCE [LARGE SCALE GENOMIC DNA]</scope>
    <source>
        <strain evidence="4">DAG 2021-001</strain>
        <tissue evidence="4">Whole body minus gut</tissue>
    </source>
</reference>
<keyword evidence="1" id="KW-1133">Transmembrane helix</keyword>
<feature type="domain" description="Peptidase S1" evidence="3">
    <location>
        <begin position="68"/>
        <end position="284"/>
    </location>
</feature>
<protein>
    <recommendedName>
        <fullName evidence="3">Peptidase S1 domain-containing protein</fullName>
    </recommendedName>
</protein>
<dbReference type="Proteomes" id="UP001378592">
    <property type="component" value="Unassembled WGS sequence"/>
</dbReference>
<dbReference type="Pfam" id="PF00089">
    <property type="entry name" value="Trypsin"/>
    <property type="match status" value="1"/>
</dbReference>
<accession>A0AAN9Z131</accession>
<dbReference type="Gene3D" id="2.40.10.10">
    <property type="entry name" value="Trypsin-like serine proteases"/>
    <property type="match status" value="1"/>
</dbReference>
<dbReference type="EMBL" id="JAZDUA010000465">
    <property type="protein sequence ID" value="KAK7792203.1"/>
    <property type="molecule type" value="Genomic_DNA"/>
</dbReference>
<name>A0AAN9Z131_9ORTH</name>
<dbReference type="GO" id="GO:0004252">
    <property type="term" value="F:serine-type endopeptidase activity"/>
    <property type="evidence" value="ECO:0007669"/>
    <property type="project" value="InterPro"/>
</dbReference>
<dbReference type="InterPro" id="IPR001254">
    <property type="entry name" value="Trypsin_dom"/>
</dbReference>
<keyword evidence="1" id="KW-0812">Transmembrane</keyword>
<feature type="transmembrane region" description="Helical" evidence="1">
    <location>
        <begin position="324"/>
        <end position="342"/>
    </location>
</feature>
<keyword evidence="2" id="KW-0732">Signal</keyword>
<keyword evidence="1" id="KW-0472">Membrane</keyword>
<feature type="chain" id="PRO_5042988444" description="Peptidase S1 domain-containing protein" evidence="2">
    <location>
        <begin position="20"/>
        <end position="350"/>
    </location>
</feature>
<dbReference type="GO" id="GO:0006508">
    <property type="term" value="P:proteolysis"/>
    <property type="evidence" value="ECO:0007669"/>
    <property type="project" value="InterPro"/>
</dbReference>
<dbReference type="InterPro" id="IPR043504">
    <property type="entry name" value="Peptidase_S1_PA_chymotrypsin"/>
</dbReference>
<sequence>MKAQLQLVWAVTVATAAWGAAVAAEAPTAAPTAGAAAAAAGAAGVAAARRGGPLLWATASESAAAGAGEGCAAVLLSPSWALLSTRCLKGAPPYHLTLVAPEADGAPVPAGAGAGPDDGGWRQRRRVVKVARHANQADAGALEFPGLALARVDRPFTLGAALRPAPVLAGALDDARRPLRCSIEGWKVQKQSAPETAADLANFTEPIKTTIGVVLTHEQCRAHALVEQPAQFCVEAPAQPRLQDGGALLCAGALVGVHYSATRYNTSLASFFHLFTNASDLQLWLGIHVPALKLVSSNGDGALVDLAPKHGSVAKSAGAVATQALFLPAAAAAAAAAALVLWRQFALVRL</sequence>
<evidence type="ECO:0000313" key="5">
    <source>
        <dbReference type="Proteomes" id="UP001378592"/>
    </source>
</evidence>